<reference evidence="1 2" key="1">
    <citation type="submission" date="2019-05" db="EMBL/GenBank/DDBJ databases">
        <title>Genomic analysis of Lentibacillus sp. NKC220-2.</title>
        <authorList>
            <person name="Oh Y.J."/>
        </authorList>
    </citation>
    <scope>NUCLEOTIDE SEQUENCE [LARGE SCALE GENOMIC DNA]</scope>
    <source>
        <strain evidence="1 2">NKC220-2</strain>
    </source>
</reference>
<organism evidence="1 2">
    <name type="scientific">Lentibacillus cibarius</name>
    <dbReference type="NCBI Taxonomy" id="2583219"/>
    <lineage>
        <taxon>Bacteria</taxon>
        <taxon>Bacillati</taxon>
        <taxon>Bacillota</taxon>
        <taxon>Bacilli</taxon>
        <taxon>Bacillales</taxon>
        <taxon>Bacillaceae</taxon>
        <taxon>Lentibacillus</taxon>
    </lineage>
</organism>
<dbReference type="Proteomes" id="UP000306980">
    <property type="component" value="Unassembled WGS sequence"/>
</dbReference>
<evidence type="ECO:0000313" key="1">
    <source>
        <dbReference type="EMBL" id="TMN21901.1"/>
    </source>
</evidence>
<dbReference type="EMBL" id="VCIA01000001">
    <property type="protein sequence ID" value="TMN21901.1"/>
    <property type="molecule type" value="Genomic_DNA"/>
</dbReference>
<dbReference type="RefSeq" id="WP_138602757.1">
    <property type="nucleotide sequence ID" value="NZ_VCIA01000001.1"/>
</dbReference>
<protein>
    <submittedName>
        <fullName evidence="1">Uncharacterized protein</fullName>
    </submittedName>
</protein>
<accession>A0A5S3QL06</accession>
<dbReference type="OrthoDB" id="2972930at2"/>
<name>A0A5S3QL06_9BACI</name>
<evidence type="ECO:0000313" key="2">
    <source>
        <dbReference type="Proteomes" id="UP000306980"/>
    </source>
</evidence>
<gene>
    <name evidence="1" type="ORF">FFL34_07075</name>
</gene>
<dbReference type="AlphaFoldDB" id="A0A5S3QL06"/>
<proteinExistence type="predicted"/>
<comment type="caution">
    <text evidence="1">The sequence shown here is derived from an EMBL/GenBank/DDBJ whole genome shotgun (WGS) entry which is preliminary data.</text>
</comment>
<sequence length="222" mass="25889">MDFLYMAITWNSKSIATVLAAVIAAIAAVCSAIFSKNASNKSNEVAYEIGKLDSRMQKERRFIDTISAERVVWINKLRESFATFNKQLFVTSRMRNREKLNQPIDRGDFNNCISELVYILNLIELYLNPTERPVKRLLDIGNDLIDQLTDSAGKVYLKDEYEKLVEEMTFHQQVILKSEWARVKEEAEKGEQIDDRRMKELMLESAKSIDKQGEYRYYYKSN</sequence>